<keyword evidence="5 7" id="KW-0028">Amino-acid biosynthesis</keyword>
<dbReference type="FunFam" id="1.20.200.10:FF:000015">
    <property type="entry name" value="argininosuccinate lyase isoform X2"/>
    <property type="match status" value="1"/>
</dbReference>
<evidence type="ECO:0000256" key="7">
    <source>
        <dbReference type="HAMAP-Rule" id="MF_00006"/>
    </source>
</evidence>
<accession>A0A1C7P9P2</accession>
<dbReference type="InterPro" id="IPR020557">
    <property type="entry name" value="Fumarate_lyase_CS"/>
</dbReference>
<comment type="pathway">
    <text evidence="2 7">Amino-acid biosynthesis; L-arginine biosynthesis; L-arginine from L-ornithine and carbamoyl phosphate: step 3/3.</text>
</comment>
<dbReference type="AlphaFoldDB" id="A0A1C7P9P2"/>
<evidence type="ECO:0000259" key="8">
    <source>
        <dbReference type="Pfam" id="PF00206"/>
    </source>
</evidence>
<dbReference type="NCBIfam" id="TIGR00838">
    <property type="entry name" value="argH"/>
    <property type="match status" value="1"/>
</dbReference>
<dbReference type="Proteomes" id="UP000176204">
    <property type="component" value="Chromosome I"/>
</dbReference>
<dbReference type="HAMAP" id="MF_00006">
    <property type="entry name" value="Arg_succ_lyase"/>
    <property type="match status" value="1"/>
</dbReference>
<dbReference type="KEGG" id="agl:PYTT_2258"/>
<evidence type="ECO:0000313" key="11">
    <source>
        <dbReference type="Proteomes" id="UP000176204"/>
    </source>
</evidence>
<dbReference type="InterPro" id="IPR029419">
    <property type="entry name" value="Arg_succ_lyase_C"/>
</dbReference>
<dbReference type="EMBL" id="LT629973">
    <property type="protein sequence ID" value="SEH97973.1"/>
    <property type="molecule type" value="Genomic_DNA"/>
</dbReference>
<dbReference type="PATRIC" id="fig|1679444.3.peg.1504"/>
<dbReference type="CDD" id="cd01359">
    <property type="entry name" value="Argininosuccinate_lyase"/>
    <property type="match status" value="1"/>
</dbReference>
<dbReference type="STRING" id="1679444.PYTT_2258"/>
<dbReference type="GO" id="GO:0042450">
    <property type="term" value="P:L-arginine biosynthetic process via ornithine"/>
    <property type="evidence" value="ECO:0007669"/>
    <property type="project" value="UniProtKB-UniRule"/>
</dbReference>
<dbReference type="Pfam" id="PF14698">
    <property type="entry name" value="ASL_C2"/>
    <property type="match status" value="1"/>
</dbReference>
<dbReference type="Gene3D" id="1.10.40.30">
    <property type="entry name" value="Fumarase/aspartase (C-terminal domain)"/>
    <property type="match status" value="1"/>
</dbReference>
<keyword evidence="7" id="KW-0963">Cytoplasm</keyword>
<dbReference type="FunFam" id="1.10.275.10:FF:000002">
    <property type="entry name" value="Argininosuccinate lyase"/>
    <property type="match status" value="1"/>
</dbReference>
<dbReference type="PANTHER" id="PTHR43814:SF1">
    <property type="entry name" value="ARGININOSUCCINATE LYASE"/>
    <property type="match status" value="1"/>
</dbReference>
<dbReference type="GO" id="GO:0004056">
    <property type="term" value="F:argininosuccinate lyase activity"/>
    <property type="evidence" value="ECO:0007669"/>
    <property type="project" value="UniProtKB-UniRule"/>
</dbReference>
<dbReference type="OrthoDB" id="9769623at2"/>
<dbReference type="SUPFAM" id="SSF48557">
    <property type="entry name" value="L-aspartase-like"/>
    <property type="match status" value="1"/>
</dbReference>
<dbReference type="Gene3D" id="1.20.200.10">
    <property type="entry name" value="Fumarase/aspartase (Central domain)"/>
    <property type="match status" value="1"/>
</dbReference>
<reference evidence="11" key="1">
    <citation type="submission" date="2016-09" db="EMBL/GenBank/DDBJ databases">
        <authorList>
            <person name="Koehorst J."/>
        </authorList>
    </citation>
    <scope>NUCLEOTIDE SEQUENCE [LARGE SCALE GENOMIC DNA]</scope>
</reference>
<dbReference type="Pfam" id="PF00206">
    <property type="entry name" value="Lyase_1"/>
    <property type="match status" value="1"/>
</dbReference>
<dbReference type="PRINTS" id="PR00149">
    <property type="entry name" value="FUMRATELYASE"/>
</dbReference>
<dbReference type="PANTHER" id="PTHR43814">
    <property type="entry name" value="ARGININOSUCCINATE LYASE"/>
    <property type="match status" value="1"/>
</dbReference>
<dbReference type="UniPathway" id="UPA00068">
    <property type="reaction ID" value="UER00114"/>
</dbReference>
<dbReference type="EC" id="4.3.2.1" evidence="3 7"/>
<dbReference type="InterPro" id="IPR008948">
    <property type="entry name" value="L-Aspartase-like"/>
</dbReference>
<dbReference type="InterPro" id="IPR022761">
    <property type="entry name" value="Fumarate_lyase_N"/>
</dbReference>
<evidence type="ECO:0000256" key="2">
    <source>
        <dbReference type="ARBA" id="ARBA00004941"/>
    </source>
</evidence>
<proteinExistence type="inferred from homology"/>
<evidence type="ECO:0000256" key="5">
    <source>
        <dbReference type="ARBA" id="ARBA00022605"/>
    </source>
</evidence>
<name>A0A1C7P9P2_9BACT</name>
<evidence type="ECO:0000313" key="10">
    <source>
        <dbReference type="EMBL" id="SEH97973.1"/>
    </source>
</evidence>
<comment type="subcellular location">
    <subcellularLocation>
        <location evidence="7">Cytoplasm</location>
    </subcellularLocation>
</comment>
<dbReference type="PROSITE" id="PS00163">
    <property type="entry name" value="FUMARATE_LYASES"/>
    <property type="match status" value="1"/>
</dbReference>
<gene>
    <name evidence="7" type="primary">argH</name>
    <name evidence="10" type="ORF">PYTT_2258</name>
</gene>
<comment type="catalytic activity">
    <reaction evidence="1 7">
        <text>2-(N(omega)-L-arginino)succinate = fumarate + L-arginine</text>
        <dbReference type="Rhea" id="RHEA:24020"/>
        <dbReference type="ChEBI" id="CHEBI:29806"/>
        <dbReference type="ChEBI" id="CHEBI:32682"/>
        <dbReference type="ChEBI" id="CHEBI:57472"/>
        <dbReference type="EC" id="4.3.2.1"/>
    </reaction>
</comment>
<evidence type="ECO:0000256" key="1">
    <source>
        <dbReference type="ARBA" id="ARBA00000985"/>
    </source>
</evidence>
<dbReference type="InterPro" id="IPR009049">
    <property type="entry name" value="Argininosuccinate_lyase"/>
</dbReference>
<keyword evidence="11" id="KW-1185">Reference proteome</keyword>
<dbReference type="InterPro" id="IPR024083">
    <property type="entry name" value="Fumarase/histidase_N"/>
</dbReference>
<evidence type="ECO:0000256" key="6">
    <source>
        <dbReference type="ARBA" id="ARBA00023239"/>
    </source>
</evidence>
<keyword evidence="6 7" id="KW-0456">Lyase</keyword>
<evidence type="ECO:0000256" key="4">
    <source>
        <dbReference type="ARBA" id="ARBA00022571"/>
    </source>
</evidence>
<evidence type="ECO:0000259" key="9">
    <source>
        <dbReference type="Pfam" id="PF14698"/>
    </source>
</evidence>
<dbReference type="FunFam" id="1.10.40.30:FF:000001">
    <property type="entry name" value="Argininosuccinate lyase"/>
    <property type="match status" value="1"/>
</dbReference>
<dbReference type="InterPro" id="IPR000362">
    <property type="entry name" value="Fumarate_lyase_fam"/>
</dbReference>
<organism evidence="10 11">
    <name type="scientific">Akkermansia glycaniphila</name>
    <dbReference type="NCBI Taxonomy" id="1679444"/>
    <lineage>
        <taxon>Bacteria</taxon>
        <taxon>Pseudomonadati</taxon>
        <taxon>Verrucomicrobiota</taxon>
        <taxon>Verrucomicrobiia</taxon>
        <taxon>Verrucomicrobiales</taxon>
        <taxon>Akkermansiaceae</taxon>
        <taxon>Akkermansia</taxon>
    </lineage>
</organism>
<dbReference type="Gene3D" id="1.10.275.10">
    <property type="entry name" value="Fumarase/aspartase (N-terminal domain)"/>
    <property type="match status" value="1"/>
</dbReference>
<dbReference type="PRINTS" id="PR00145">
    <property type="entry name" value="ARGSUCLYASE"/>
</dbReference>
<protein>
    <recommendedName>
        <fullName evidence="3 7">Argininosuccinate lyase</fullName>
        <shortName evidence="7">ASAL</shortName>
        <ecNumber evidence="3 7">4.3.2.1</ecNumber>
    </recommendedName>
    <alternativeName>
        <fullName evidence="7">Arginosuccinase</fullName>
    </alternativeName>
</protein>
<dbReference type="GO" id="GO:0005829">
    <property type="term" value="C:cytosol"/>
    <property type="evidence" value="ECO:0007669"/>
    <property type="project" value="TreeGrafter"/>
</dbReference>
<comment type="similarity">
    <text evidence="7">Belongs to the lyase 1 family. Argininosuccinate lyase subfamily.</text>
</comment>
<keyword evidence="4 7" id="KW-0055">Arginine biosynthesis</keyword>
<feature type="domain" description="Argininosuccinate lyase C-terminal" evidence="9">
    <location>
        <begin position="362"/>
        <end position="427"/>
    </location>
</feature>
<feature type="domain" description="Fumarate lyase N-terminal" evidence="8">
    <location>
        <begin position="4"/>
        <end position="298"/>
    </location>
</feature>
<dbReference type="RefSeq" id="WP_067777573.1">
    <property type="nucleotide sequence ID" value="NZ_LIGX01000039.1"/>
</dbReference>
<evidence type="ECO:0000256" key="3">
    <source>
        <dbReference type="ARBA" id="ARBA00012338"/>
    </source>
</evidence>
<sequence>MWKGRFSQPTADLVQKYGESVSYDWKLYKHDIAGSIAHAGAQLRAGMLTEEEFASIRDGLLSVQADIEAGNFIWSQELEDVHMNIESELTRRIGAAGAKLHTARSRNDQVATDTRLYCRAEIDATVELLHDMQRALVTKAAEYAETMIPGYTHLQRAQPVTVGHHLLAYVEMLDRDVSRLLDCRRRLNVSPLGSGAIAGSTICLDRVGIAEELGFDAVTENSMDAIADRDYIMEMLFALAVVGTHLSRLSEDLILWCSAEFGYATLSDAHTTGSSLMPQKKNPDVCELTRGKTGRLYGNLTAVMVAVKGLPLTYNRDLQEDKEPLFDSVATVQLALRVNAEMVAAMKINTARTQAAVSDPMLLATDLADYLVRRGVPFRSAHSLVGRAVALSVESGTPLNELTLAQYTEISPEYGADVHEVFNLERAFALRTNPGAPNAANTARRLAFWQEKLA</sequence>